<dbReference type="SFLD" id="SFLDF00318">
    <property type="entry name" value="Viperin"/>
    <property type="match status" value="1"/>
</dbReference>
<keyword evidence="10" id="KW-0732">Signal</keyword>
<dbReference type="SMART" id="SM00729">
    <property type="entry name" value="Elp3"/>
    <property type="match status" value="1"/>
</dbReference>
<dbReference type="CDD" id="cd01335">
    <property type="entry name" value="Radical_SAM"/>
    <property type="match status" value="1"/>
</dbReference>
<evidence type="ECO:0000256" key="2">
    <source>
        <dbReference type="ARBA" id="ARBA00022485"/>
    </source>
</evidence>
<keyword evidence="5" id="KW-0809">Transit peptide</keyword>
<reference evidence="12 13" key="1">
    <citation type="submission" date="2019-04" db="EMBL/GenBank/DDBJ databases">
        <title>Friends and foes A comparative genomics study of 23 Aspergillus species from section Flavi.</title>
        <authorList>
            <consortium name="DOE Joint Genome Institute"/>
            <person name="Kjaerbolling I."/>
            <person name="Vesth T."/>
            <person name="Frisvad J.C."/>
            <person name="Nybo J.L."/>
            <person name="Theobald S."/>
            <person name="Kildgaard S."/>
            <person name="Isbrandt T."/>
            <person name="Kuo A."/>
            <person name="Sato A."/>
            <person name="Lyhne E.K."/>
            <person name="Kogle M.E."/>
            <person name="Wiebenga A."/>
            <person name="Kun R.S."/>
            <person name="Lubbers R.J."/>
            <person name="Makela M.R."/>
            <person name="Barry K."/>
            <person name="Chovatia M."/>
            <person name="Clum A."/>
            <person name="Daum C."/>
            <person name="Haridas S."/>
            <person name="He G."/>
            <person name="LaButti K."/>
            <person name="Lipzen A."/>
            <person name="Mondo S."/>
            <person name="Riley R."/>
            <person name="Salamov A."/>
            <person name="Simmons B.A."/>
            <person name="Magnuson J.K."/>
            <person name="Henrissat B."/>
            <person name="Mortensen U.H."/>
            <person name="Larsen T.O."/>
            <person name="Devries R.P."/>
            <person name="Grigoriev I.V."/>
            <person name="Machida M."/>
            <person name="Baker S.E."/>
            <person name="Andersen M.R."/>
        </authorList>
    </citation>
    <scope>NUCLEOTIDE SEQUENCE [LARGE SCALE GENOMIC DNA]</scope>
    <source>
        <strain evidence="12 13">CBS 117625</strain>
    </source>
</reference>
<dbReference type="SUPFAM" id="SSF102114">
    <property type="entry name" value="Radical SAM enzymes"/>
    <property type="match status" value="1"/>
</dbReference>
<dbReference type="PANTHER" id="PTHR21339">
    <property type="entry name" value="RADICAL S-ADENOSYL METHIONINE DOMAIN-CONTAINING PROTEIN 2"/>
    <property type="match status" value="1"/>
</dbReference>
<evidence type="ECO:0000313" key="13">
    <source>
        <dbReference type="Proteomes" id="UP000325672"/>
    </source>
</evidence>
<keyword evidence="9" id="KW-0496">Mitochondrion</keyword>
<dbReference type="Proteomes" id="UP000325672">
    <property type="component" value="Unassembled WGS sequence"/>
</dbReference>
<dbReference type="Gene3D" id="3.20.20.70">
    <property type="entry name" value="Aldolase class I"/>
    <property type="match status" value="1"/>
</dbReference>
<dbReference type="InterPro" id="IPR013785">
    <property type="entry name" value="Aldolase_TIM"/>
</dbReference>
<keyword evidence="2" id="KW-0004">4Fe-4S</keyword>
<comment type="cofactor">
    <cofactor evidence="1">
        <name>[4Fe-4S] cluster</name>
        <dbReference type="ChEBI" id="CHEBI:49883"/>
    </cofactor>
</comment>
<dbReference type="RefSeq" id="XP_031909850.1">
    <property type="nucleotide sequence ID" value="XM_032057772.1"/>
</dbReference>
<dbReference type="InterPro" id="IPR007197">
    <property type="entry name" value="rSAM"/>
</dbReference>
<evidence type="ECO:0000256" key="10">
    <source>
        <dbReference type="SAM" id="SignalP"/>
    </source>
</evidence>
<evidence type="ECO:0000256" key="8">
    <source>
        <dbReference type="ARBA" id="ARBA00023118"/>
    </source>
</evidence>
<dbReference type="OrthoDB" id="549750at2759"/>
<feature type="signal peptide" evidence="10">
    <location>
        <begin position="1"/>
        <end position="19"/>
    </location>
</feature>
<dbReference type="Pfam" id="PF04055">
    <property type="entry name" value="Radical_SAM"/>
    <property type="match status" value="1"/>
</dbReference>
<feature type="domain" description="Radical SAM core" evidence="11">
    <location>
        <begin position="36"/>
        <end position="247"/>
    </location>
</feature>
<dbReference type="GO" id="GO:0051539">
    <property type="term" value="F:4 iron, 4 sulfur cluster binding"/>
    <property type="evidence" value="ECO:0007669"/>
    <property type="project" value="UniProtKB-KW"/>
</dbReference>
<dbReference type="NCBIfam" id="NF038283">
    <property type="entry name" value="viperin_w_prok"/>
    <property type="match status" value="1"/>
</dbReference>
<gene>
    <name evidence="12" type="ORF">BDV38DRAFT_274002</name>
</gene>
<dbReference type="PROSITE" id="PS51918">
    <property type="entry name" value="RADICAL_SAM"/>
    <property type="match status" value="1"/>
</dbReference>
<evidence type="ECO:0000313" key="12">
    <source>
        <dbReference type="EMBL" id="KAE8133787.1"/>
    </source>
</evidence>
<dbReference type="InterPro" id="IPR006638">
    <property type="entry name" value="Elp3/MiaA/NifB-like_rSAM"/>
</dbReference>
<dbReference type="InterPro" id="IPR058240">
    <property type="entry name" value="rSAM_sf"/>
</dbReference>
<dbReference type="SFLD" id="SFLDG01067">
    <property type="entry name" value="SPASM/twitch_domain_containing"/>
    <property type="match status" value="1"/>
</dbReference>
<keyword evidence="7" id="KW-0411">Iron-sulfur</keyword>
<dbReference type="GeneID" id="43641982"/>
<evidence type="ECO:0000256" key="5">
    <source>
        <dbReference type="ARBA" id="ARBA00022946"/>
    </source>
</evidence>
<evidence type="ECO:0000256" key="3">
    <source>
        <dbReference type="ARBA" id="ARBA00022691"/>
    </source>
</evidence>
<accession>A0A5N6SIQ5</accession>
<dbReference type="GO" id="GO:0046872">
    <property type="term" value="F:metal ion binding"/>
    <property type="evidence" value="ECO:0007669"/>
    <property type="project" value="UniProtKB-KW"/>
</dbReference>
<dbReference type="GO" id="GO:0003824">
    <property type="term" value="F:catalytic activity"/>
    <property type="evidence" value="ECO:0007669"/>
    <property type="project" value="InterPro"/>
</dbReference>
<evidence type="ECO:0000256" key="7">
    <source>
        <dbReference type="ARBA" id="ARBA00023014"/>
    </source>
</evidence>
<dbReference type="AlphaFoldDB" id="A0A5N6SIQ5"/>
<keyword evidence="3" id="KW-0949">S-adenosyl-L-methionine</keyword>
<dbReference type="InterPro" id="IPR051196">
    <property type="entry name" value="RSAD2/Viperin_antiviral"/>
</dbReference>
<keyword evidence="6" id="KW-0408">Iron</keyword>
<dbReference type="SFLD" id="SFLDG01088">
    <property type="entry name" value="antiviral_proteins"/>
    <property type="match status" value="1"/>
</dbReference>
<organism evidence="12 13">
    <name type="scientific">Aspergillus pseudotamarii</name>
    <dbReference type="NCBI Taxonomy" id="132259"/>
    <lineage>
        <taxon>Eukaryota</taxon>
        <taxon>Fungi</taxon>
        <taxon>Dikarya</taxon>
        <taxon>Ascomycota</taxon>
        <taxon>Pezizomycotina</taxon>
        <taxon>Eurotiomycetes</taxon>
        <taxon>Eurotiomycetidae</taxon>
        <taxon>Eurotiales</taxon>
        <taxon>Aspergillaceae</taxon>
        <taxon>Aspergillus</taxon>
        <taxon>Aspergillus subgen. Circumdati</taxon>
    </lineage>
</organism>
<name>A0A5N6SIQ5_ASPPS</name>
<evidence type="ECO:0000256" key="6">
    <source>
        <dbReference type="ARBA" id="ARBA00023004"/>
    </source>
</evidence>
<protein>
    <submittedName>
        <fullName evidence="12">Radical SAM domain-containing protein</fullName>
    </submittedName>
</protein>
<evidence type="ECO:0000256" key="9">
    <source>
        <dbReference type="ARBA" id="ARBA00023128"/>
    </source>
</evidence>
<dbReference type="GO" id="GO:0051607">
    <property type="term" value="P:defense response to virus"/>
    <property type="evidence" value="ECO:0007669"/>
    <property type="project" value="UniProtKB-KW"/>
</dbReference>
<feature type="chain" id="PRO_5024897083" evidence="10">
    <location>
        <begin position="20"/>
        <end position="328"/>
    </location>
</feature>
<sequence>MRLFLFVLYLILFISHSLSMTTYSWYTMCRLPTTPTCGRLSVNYHFTRHCNKSCGFCFHTAKTSHMEDLDKAKEGLRLLRQAGMRKVNFAGGEPFLYPKFLGKMLEFCKNDLRLESVSIVSNGSLIRESFLRTHGKHIDILAVSCDSFNEQTNIEIGRGSGDQVPQLYRVASWCKKYGIKFKINTVVCRPNYMEDMNHHIDKLQPFRWKCFQVLLVPGENDSDDTIRDARKFTITDEEFDEFCNAHRHQKSFVPESNRLMARSYLILDEYLRFLDKDGRKTSASILNVGVQEALDSVHWDKDAFKERGGIYDWGKMAKPSQVSVDLSW</sequence>
<keyword evidence="4" id="KW-0479">Metal-binding</keyword>
<evidence type="ECO:0000259" key="11">
    <source>
        <dbReference type="PROSITE" id="PS51918"/>
    </source>
</evidence>
<proteinExistence type="predicted"/>
<dbReference type="PANTHER" id="PTHR21339:SF0">
    <property type="entry name" value="S-ADENOSYLMETHIONINE-DEPENDENT NUCLEOTIDE DEHYDRATASE RSAD2"/>
    <property type="match status" value="1"/>
</dbReference>
<evidence type="ECO:0000256" key="1">
    <source>
        <dbReference type="ARBA" id="ARBA00001966"/>
    </source>
</evidence>
<evidence type="ECO:0000256" key="4">
    <source>
        <dbReference type="ARBA" id="ARBA00022723"/>
    </source>
</evidence>
<keyword evidence="13" id="KW-1185">Reference proteome</keyword>
<keyword evidence="8" id="KW-0051">Antiviral defense</keyword>
<dbReference type="EMBL" id="ML743611">
    <property type="protein sequence ID" value="KAE8133787.1"/>
    <property type="molecule type" value="Genomic_DNA"/>
</dbReference>
<dbReference type="SFLD" id="SFLDS00029">
    <property type="entry name" value="Radical_SAM"/>
    <property type="match status" value="1"/>
</dbReference>